<gene>
    <name evidence="4" type="ORF">DXZ20_02520</name>
</gene>
<dbReference type="SUPFAM" id="SSF52540">
    <property type="entry name" value="P-loop containing nucleoside triphosphate hydrolases"/>
    <property type="match status" value="1"/>
</dbReference>
<keyword evidence="5" id="KW-1185">Reference proteome</keyword>
<dbReference type="GO" id="GO:0005829">
    <property type="term" value="C:cytosol"/>
    <property type="evidence" value="ECO:0007669"/>
    <property type="project" value="UniProtKB-ARBA"/>
</dbReference>
<dbReference type="Gene3D" id="3.40.50.1460">
    <property type="match status" value="1"/>
</dbReference>
<dbReference type="EMBL" id="QXHD01000003">
    <property type="protein sequence ID" value="NEZ54584.1"/>
    <property type="molecule type" value="Genomic_DNA"/>
</dbReference>
<dbReference type="PRINTS" id="PR00364">
    <property type="entry name" value="DISEASERSIST"/>
</dbReference>
<feature type="domain" description="Peptidase C14 caspase" evidence="2">
    <location>
        <begin position="3"/>
        <end position="219"/>
    </location>
</feature>
<dbReference type="Pfam" id="PF00931">
    <property type="entry name" value="NB-ARC"/>
    <property type="match status" value="1"/>
</dbReference>
<dbReference type="PANTHER" id="PTHR22845">
    <property type="entry name" value="APOPTOTIC PROTEASE-ACTIVATING FACTOR 1"/>
    <property type="match status" value="1"/>
</dbReference>
<sequence>MARYALVVGISDYKSNYLKNLSKPIGDAEAIAQLLRDHGQCERVTVLSGHVTAEELEDALTQLIQQDAARNEAFIYFTGHGLAVKGGLGGTKGYLATSDCTVTIENNQPKRQTKAISFSDLNDLICDSDLSSLVMFIDACHSGELIESELVERSFAELNSEQDYYLITSCRGHESAWAKKREDHSVFTGAVLDVLVPEKVNNKGYISGDTVFAHLDEALKNSRQEPRRFGKGRALPIVWFQGRQQNGEEIYGSVADTEKKSRRNWGIPLQMPPLPEHFVERPEHQDKVKEQLLCDDKKTFGTLVVSAIYGLGGIGKSVLASKLAHDDEVQARFADGILWSTLGQNPDILPLLSGWIQALGDHDYKPTAVEAASNHLRTLLYDKKALLVVDDVWNPAHLEPFRVGGNGCCVLVTTRQAKIPEAHKYSLNVMTPEQALELMTQKLKEELSAEDRQQALDFAARVGYLPLALELAASQIEEGVTWTELFEDFQDEVVRLEALDLYGREDIPDDAKRRKYSLTACFNLSLKQLSAEQLRQFAWLGIVPEDVSLTQEMAVMLWQVSKRQAGSILRTFSSKALLLLGAKQAGPEARRTFRMHDLMHDLAQRLLVSAPQPLQEGDLPGLGMTKAESP</sequence>
<proteinExistence type="predicted"/>
<evidence type="ECO:0000259" key="2">
    <source>
        <dbReference type="Pfam" id="PF00656"/>
    </source>
</evidence>
<keyword evidence="1" id="KW-0053">Apoptosis</keyword>
<dbReference type="InterPro" id="IPR011600">
    <property type="entry name" value="Pept_C14_caspase"/>
</dbReference>
<organism evidence="4 5">
    <name type="scientific">Adonisia turfae CCMR0081</name>
    <dbReference type="NCBI Taxonomy" id="2292702"/>
    <lineage>
        <taxon>Bacteria</taxon>
        <taxon>Bacillati</taxon>
        <taxon>Cyanobacteriota</taxon>
        <taxon>Adonisia</taxon>
        <taxon>Adonisia turfae</taxon>
    </lineage>
</organism>
<dbReference type="PANTHER" id="PTHR22845:SF5">
    <property type="entry name" value="APOPTOTIC PROTEASE-ACTIVATING FACTOR 1"/>
    <property type="match status" value="1"/>
</dbReference>
<dbReference type="RefSeq" id="WP_163696227.1">
    <property type="nucleotide sequence ID" value="NZ_QXHD01000003.1"/>
</dbReference>
<dbReference type="Gene3D" id="3.40.50.300">
    <property type="entry name" value="P-loop containing nucleotide triphosphate hydrolases"/>
    <property type="match status" value="1"/>
</dbReference>
<reference evidence="4 5" key="1">
    <citation type="journal article" date="2020" name="Microb. Ecol.">
        <title>Ecogenomics of the Marine Benthic Filamentous Cyanobacterium Adonisia.</title>
        <authorList>
            <person name="Walter J.M."/>
            <person name="Coutinho F.H."/>
            <person name="Leomil L."/>
            <person name="Hargreaves P.I."/>
            <person name="Campeao M.E."/>
            <person name="Vieira V.V."/>
            <person name="Silva B.S."/>
            <person name="Fistarol G.O."/>
            <person name="Salomon P.S."/>
            <person name="Sawabe T."/>
            <person name="Mino S."/>
            <person name="Hosokawa M."/>
            <person name="Miyashita H."/>
            <person name="Maruyama F."/>
            <person name="van Verk M.C."/>
            <person name="Dutilh B.E."/>
            <person name="Thompson C.C."/>
            <person name="Thompson F.L."/>
        </authorList>
    </citation>
    <scope>NUCLEOTIDE SEQUENCE [LARGE SCALE GENOMIC DNA]</scope>
    <source>
        <strain evidence="4 5">CCMR0081</strain>
    </source>
</reference>
<dbReference type="InterPro" id="IPR029030">
    <property type="entry name" value="Caspase-like_dom_sf"/>
</dbReference>
<dbReference type="Gene3D" id="1.10.10.10">
    <property type="entry name" value="Winged helix-like DNA-binding domain superfamily/Winged helix DNA-binding domain"/>
    <property type="match status" value="1"/>
</dbReference>
<dbReference type="SUPFAM" id="SSF52129">
    <property type="entry name" value="Caspase-like"/>
    <property type="match status" value="1"/>
</dbReference>
<dbReference type="GO" id="GO:0006508">
    <property type="term" value="P:proteolysis"/>
    <property type="evidence" value="ECO:0007669"/>
    <property type="project" value="InterPro"/>
</dbReference>
<dbReference type="GO" id="GO:0043531">
    <property type="term" value="F:ADP binding"/>
    <property type="evidence" value="ECO:0007669"/>
    <property type="project" value="InterPro"/>
</dbReference>
<evidence type="ECO:0000259" key="3">
    <source>
        <dbReference type="Pfam" id="PF00931"/>
    </source>
</evidence>
<dbReference type="InterPro" id="IPR002182">
    <property type="entry name" value="NB-ARC"/>
</dbReference>
<evidence type="ECO:0000313" key="5">
    <source>
        <dbReference type="Proteomes" id="UP000481033"/>
    </source>
</evidence>
<feature type="domain" description="NB-ARC" evidence="3">
    <location>
        <begin position="284"/>
        <end position="442"/>
    </location>
</feature>
<dbReference type="GO" id="GO:0004197">
    <property type="term" value="F:cysteine-type endopeptidase activity"/>
    <property type="evidence" value="ECO:0007669"/>
    <property type="project" value="InterPro"/>
</dbReference>
<accession>A0A6M0REA4</accession>
<dbReference type="Proteomes" id="UP000481033">
    <property type="component" value="Unassembled WGS sequence"/>
</dbReference>
<evidence type="ECO:0000256" key="1">
    <source>
        <dbReference type="ARBA" id="ARBA00022703"/>
    </source>
</evidence>
<name>A0A6M0REA4_9CYAN</name>
<evidence type="ECO:0000313" key="4">
    <source>
        <dbReference type="EMBL" id="NEZ54584.1"/>
    </source>
</evidence>
<dbReference type="AlphaFoldDB" id="A0A6M0REA4"/>
<protein>
    <submittedName>
        <fullName evidence="4">Uncharacterized protein</fullName>
    </submittedName>
</protein>
<dbReference type="Pfam" id="PF00656">
    <property type="entry name" value="Peptidase_C14"/>
    <property type="match status" value="1"/>
</dbReference>
<comment type="caution">
    <text evidence="4">The sequence shown here is derived from an EMBL/GenBank/DDBJ whole genome shotgun (WGS) entry which is preliminary data.</text>
</comment>
<dbReference type="InterPro" id="IPR036388">
    <property type="entry name" value="WH-like_DNA-bd_sf"/>
</dbReference>
<dbReference type="InterPro" id="IPR027417">
    <property type="entry name" value="P-loop_NTPase"/>
</dbReference>